<comment type="caution">
    <text evidence="3">The sequence shown here is derived from an EMBL/GenBank/DDBJ whole genome shotgun (WGS) entry which is preliminary data.</text>
</comment>
<organism evidence="3 4">
    <name type="scientific">Acinetobacter johnsonii</name>
    <dbReference type="NCBI Taxonomy" id="40214"/>
    <lineage>
        <taxon>Bacteria</taxon>
        <taxon>Pseudomonadati</taxon>
        <taxon>Pseudomonadota</taxon>
        <taxon>Gammaproteobacteria</taxon>
        <taxon>Moraxellales</taxon>
        <taxon>Moraxellaceae</taxon>
        <taxon>Acinetobacter</taxon>
    </lineage>
</organism>
<keyword evidence="2" id="KW-0067">ATP-binding</keyword>
<reference evidence="3 4" key="1">
    <citation type="submission" date="2017-11" db="EMBL/GenBank/DDBJ databases">
        <title>Infants hospitalized years apart are colonized by the same room-sourced microbial strains.</title>
        <authorList>
            <person name="Brooks B."/>
            <person name="Olm M.R."/>
            <person name="Firek B.A."/>
            <person name="Baker R."/>
            <person name="Thomas B.C."/>
            <person name="Morowitz M.J."/>
            <person name="Banfield J.F."/>
        </authorList>
    </citation>
    <scope>NUCLEOTIDE SEQUENCE [LARGE SCALE GENOMIC DNA]</scope>
    <source>
        <strain evidence="3">S2_003_000_R3_20</strain>
    </source>
</reference>
<dbReference type="Proteomes" id="UP000249282">
    <property type="component" value="Unassembled WGS sequence"/>
</dbReference>
<dbReference type="GO" id="GO:0016887">
    <property type="term" value="F:ATP hydrolysis activity"/>
    <property type="evidence" value="ECO:0007669"/>
    <property type="project" value="InterPro"/>
</dbReference>
<dbReference type="RefSeq" id="WP_270907643.1">
    <property type="nucleotide sequence ID" value="NZ_CP140715.1"/>
</dbReference>
<keyword evidence="1" id="KW-0547">Nucleotide-binding</keyword>
<dbReference type="AlphaFoldDB" id="A0A2W5TK67"/>
<gene>
    <name evidence="3" type="ORF">DI542_13995</name>
</gene>
<sequence length="695" mass="79020">MEIQIKNCNSIDEAKIKLIESKLNIKFAPNGTGKSTIAKALQLGSNNDQSSLSDLMPFKLRKANPENKHPEIIGASTLKNIMCFNEAYVNQFVFKPDELVSNSFDIFIRTEEYKQKEQEIETLIQGIKQLFSGNHELESLISTLKEMGNAFKLSKTGLSKSSAGVKALSGGNKIHHVPLGLESYTPFIQSNESVGWIDWQTKGYEYADMSDNCPFCTSHTADKKEKIRKVGQEYDKGIIKNLISLIQVIDNLGDYFSEDTKESLKAITLLKDGLRKEHEDFLSTVKTRIDTFTGKLESLRTLSAFQFKDGEKVIEKLPTFKLDLQFFSELSSVKMNDAINLINQSIDDVVNKASFLQGKINQQRIEVSRTIEKHQSAINGFLSYAGYRYQVEIAGEGVQSQLKLLHIDHEEHLTGGSQHLSFGEKNAFAIVLFMYECLAKKPNLIILDDPISSFDKNKKFAILEMLFRRSADSCLINKTVLMLTHDVEPIIDTIKSLSSQFGNQTSASFLKLKDGKITEYNIEKNDIQTFSEICMNMLNSSRDDVIKLIYLRRHLEITESKGDAYQVLSNMFKKRDIVLDFRNTENGSACEMEAEKFSDGCRTISKYLSTFSYTDHMKNINNLDALKTLYHSSINGYEKLQIFRLINPSVDNSVLQKFINETYHIENEFICQLDPTKFDTVPEYIVLECDRILNS</sequence>
<dbReference type="Gene3D" id="3.40.50.300">
    <property type="entry name" value="P-loop containing nucleotide triphosphate hydrolases"/>
    <property type="match status" value="2"/>
</dbReference>
<evidence type="ECO:0000256" key="2">
    <source>
        <dbReference type="ARBA" id="ARBA00022840"/>
    </source>
</evidence>
<dbReference type="GO" id="GO:0005524">
    <property type="term" value="F:ATP binding"/>
    <property type="evidence" value="ECO:0007669"/>
    <property type="project" value="UniProtKB-KW"/>
</dbReference>
<dbReference type="EMBL" id="QFQJ01000091">
    <property type="protein sequence ID" value="PZQ86490.1"/>
    <property type="molecule type" value="Genomic_DNA"/>
</dbReference>
<accession>A0A2W5TK67</accession>
<evidence type="ECO:0000313" key="4">
    <source>
        <dbReference type="Proteomes" id="UP000249282"/>
    </source>
</evidence>
<protein>
    <submittedName>
        <fullName evidence="3">AAA family ATPase</fullName>
    </submittedName>
</protein>
<dbReference type="PROSITE" id="PS00211">
    <property type="entry name" value="ABC_TRANSPORTER_1"/>
    <property type="match status" value="1"/>
</dbReference>
<evidence type="ECO:0000256" key="1">
    <source>
        <dbReference type="ARBA" id="ARBA00022741"/>
    </source>
</evidence>
<evidence type="ECO:0000313" key="3">
    <source>
        <dbReference type="EMBL" id="PZQ86490.1"/>
    </source>
</evidence>
<proteinExistence type="predicted"/>
<dbReference type="InterPro" id="IPR027417">
    <property type="entry name" value="P-loop_NTPase"/>
</dbReference>
<name>A0A2W5TK67_ACIJO</name>
<dbReference type="SUPFAM" id="SSF52540">
    <property type="entry name" value="P-loop containing nucleoside triphosphate hydrolases"/>
    <property type="match status" value="1"/>
</dbReference>
<dbReference type="InterPro" id="IPR017871">
    <property type="entry name" value="ABC_transporter-like_CS"/>
</dbReference>